<evidence type="ECO:0000313" key="3">
    <source>
        <dbReference type="Proteomes" id="UP000627781"/>
    </source>
</evidence>
<dbReference type="Pfam" id="PF07561">
    <property type="entry name" value="DUF1540"/>
    <property type="match status" value="2"/>
</dbReference>
<protein>
    <submittedName>
        <fullName evidence="2">DUF1540 domain-containing protein</fullName>
    </submittedName>
</protein>
<name>A0ABR8PSJ7_9CLOT</name>
<accession>A0ABR8PSJ7</accession>
<feature type="domain" description="DUF1540" evidence="1">
    <location>
        <begin position="5"/>
        <end position="42"/>
    </location>
</feature>
<gene>
    <name evidence="2" type="ORF">H9661_06975</name>
</gene>
<keyword evidence="3" id="KW-1185">Reference proteome</keyword>
<dbReference type="EMBL" id="JACSRA010000008">
    <property type="protein sequence ID" value="MBD7911095.1"/>
    <property type="molecule type" value="Genomic_DNA"/>
</dbReference>
<organism evidence="2 3">
    <name type="scientific">Clostridium cibarium</name>
    <dbReference type="NCBI Taxonomy" id="2762247"/>
    <lineage>
        <taxon>Bacteria</taxon>
        <taxon>Bacillati</taxon>
        <taxon>Bacillota</taxon>
        <taxon>Clostridia</taxon>
        <taxon>Eubacteriales</taxon>
        <taxon>Clostridiaceae</taxon>
        <taxon>Clostridium</taxon>
    </lineage>
</organism>
<proteinExistence type="predicted"/>
<evidence type="ECO:0000313" key="2">
    <source>
        <dbReference type="EMBL" id="MBD7911095.1"/>
    </source>
</evidence>
<dbReference type="Proteomes" id="UP000627781">
    <property type="component" value="Unassembled WGS sequence"/>
</dbReference>
<dbReference type="InterPro" id="IPR011437">
    <property type="entry name" value="DUF1540"/>
</dbReference>
<reference evidence="2 3" key="1">
    <citation type="submission" date="2020-08" db="EMBL/GenBank/DDBJ databases">
        <title>A Genomic Blueprint of the Chicken Gut Microbiome.</title>
        <authorList>
            <person name="Gilroy R."/>
            <person name="Ravi A."/>
            <person name="Getino M."/>
            <person name="Pursley I."/>
            <person name="Horton D.L."/>
            <person name="Alikhan N.-F."/>
            <person name="Baker D."/>
            <person name="Gharbi K."/>
            <person name="Hall N."/>
            <person name="Watson M."/>
            <person name="Adriaenssens E.M."/>
            <person name="Foster-Nyarko E."/>
            <person name="Jarju S."/>
            <person name="Secka A."/>
            <person name="Antonio M."/>
            <person name="Oren A."/>
            <person name="Chaudhuri R."/>
            <person name="La Ragione R.M."/>
            <person name="Hildebrand F."/>
            <person name="Pallen M.J."/>
        </authorList>
    </citation>
    <scope>NUCLEOTIDE SEQUENCE [LARGE SCALE GENOMIC DNA]</scope>
    <source>
        <strain evidence="2 3">Sa3CVN1</strain>
    </source>
</reference>
<feature type="domain" description="DUF1540" evidence="1">
    <location>
        <begin position="79"/>
        <end position="117"/>
    </location>
</feature>
<comment type="caution">
    <text evidence="2">The sequence shown here is derived from an EMBL/GenBank/DDBJ whole genome shotgun (WGS) entry which is preliminary data.</text>
</comment>
<sequence length="119" mass="12985">MVKLNCTARSCVYNEGGLCSAQEILVQGINSNTSENTYCSSFRLDTVSNEFRAIGSTNFPGEVMQIFSSQDEIKLSPLVNCHARNCFYNGGGICGARDISVMGDGAREETETMCETFIK</sequence>
<evidence type="ECO:0000259" key="1">
    <source>
        <dbReference type="Pfam" id="PF07561"/>
    </source>
</evidence>
<dbReference type="RefSeq" id="WP_185966754.1">
    <property type="nucleotide sequence ID" value="NZ_JACSRA010000008.1"/>
</dbReference>